<feature type="transmembrane region" description="Helical" evidence="7">
    <location>
        <begin position="89"/>
        <end position="112"/>
    </location>
</feature>
<feature type="transmembrane region" description="Helical" evidence="7">
    <location>
        <begin position="287"/>
        <end position="310"/>
    </location>
</feature>
<feature type="transmembrane region" description="Helical" evidence="7">
    <location>
        <begin position="221"/>
        <end position="241"/>
    </location>
</feature>
<evidence type="ECO:0000256" key="6">
    <source>
        <dbReference type="ARBA" id="ARBA00023136"/>
    </source>
</evidence>
<comment type="subcellular location">
    <subcellularLocation>
        <location evidence="1">Cell membrane</location>
        <topology evidence="1">Multi-pass membrane protein</topology>
    </subcellularLocation>
</comment>
<evidence type="ECO:0008006" key="10">
    <source>
        <dbReference type="Google" id="ProtNLM"/>
    </source>
</evidence>
<dbReference type="Pfam" id="PF03773">
    <property type="entry name" value="ArsP_1"/>
    <property type="match status" value="1"/>
</dbReference>
<evidence type="ECO:0000313" key="9">
    <source>
        <dbReference type="Proteomes" id="UP000014975"/>
    </source>
</evidence>
<dbReference type="InterPro" id="IPR052923">
    <property type="entry name" value="UPF0718"/>
</dbReference>
<protein>
    <recommendedName>
        <fullName evidence="10">Permease</fullName>
    </recommendedName>
</protein>
<feature type="transmembrane region" description="Helical" evidence="7">
    <location>
        <begin position="118"/>
        <end position="137"/>
    </location>
</feature>
<keyword evidence="3" id="KW-1003">Cell membrane</keyword>
<dbReference type="STRING" id="1121439.dsat_2908"/>
<evidence type="ECO:0000256" key="1">
    <source>
        <dbReference type="ARBA" id="ARBA00004651"/>
    </source>
</evidence>
<evidence type="ECO:0000256" key="7">
    <source>
        <dbReference type="SAM" id="Phobius"/>
    </source>
</evidence>
<reference evidence="8 9" key="1">
    <citation type="journal article" date="2013" name="Genome Announc.">
        <title>Draft genome sequences for three mercury-methylating, sulfate-reducing bacteria.</title>
        <authorList>
            <person name="Brown S.D."/>
            <person name="Hurt R.A.Jr."/>
            <person name="Gilmour C.C."/>
            <person name="Elias D.A."/>
        </authorList>
    </citation>
    <scope>NUCLEOTIDE SEQUENCE [LARGE SCALE GENOMIC DNA]</scope>
    <source>
        <strain evidence="8 9">DSM 16529</strain>
    </source>
</reference>
<accession>S7TC10</accession>
<evidence type="ECO:0000256" key="3">
    <source>
        <dbReference type="ARBA" id="ARBA00022475"/>
    </source>
</evidence>
<evidence type="ECO:0000256" key="2">
    <source>
        <dbReference type="ARBA" id="ARBA00006386"/>
    </source>
</evidence>
<dbReference type="AlphaFoldDB" id="S7TC10"/>
<proteinExistence type="inferred from homology"/>
<name>S7TC10_9BACT</name>
<dbReference type="InterPro" id="IPR005524">
    <property type="entry name" value="DUF318"/>
</dbReference>
<dbReference type="GO" id="GO:0005886">
    <property type="term" value="C:plasma membrane"/>
    <property type="evidence" value="ECO:0007669"/>
    <property type="project" value="UniProtKB-SubCell"/>
</dbReference>
<comment type="caution">
    <text evidence="8">The sequence shown here is derived from an EMBL/GenBank/DDBJ whole genome shotgun (WGS) entry which is preliminary data.</text>
</comment>
<feature type="transmembrane region" description="Helical" evidence="7">
    <location>
        <begin position="183"/>
        <end position="209"/>
    </location>
</feature>
<dbReference type="PANTHER" id="PTHR34184">
    <property type="entry name" value="UPF0718 PROTEIN YCGR"/>
    <property type="match status" value="1"/>
</dbReference>
<keyword evidence="5 7" id="KW-1133">Transmembrane helix</keyword>
<gene>
    <name evidence="8" type="ORF">dsat_2908</name>
</gene>
<feature type="transmembrane region" description="Helical" evidence="7">
    <location>
        <begin position="7"/>
        <end position="35"/>
    </location>
</feature>
<organism evidence="8 9">
    <name type="scientific">Alkalidesulfovibrio alkalitolerans DSM 16529</name>
    <dbReference type="NCBI Taxonomy" id="1121439"/>
    <lineage>
        <taxon>Bacteria</taxon>
        <taxon>Pseudomonadati</taxon>
        <taxon>Thermodesulfobacteriota</taxon>
        <taxon>Desulfovibrionia</taxon>
        <taxon>Desulfovibrionales</taxon>
        <taxon>Desulfovibrionaceae</taxon>
        <taxon>Alkalidesulfovibrio</taxon>
    </lineage>
</organism>
<feature type="transmembrane region" description="Helical" evidence="7">
    <location>
        <begin position="55"/>
        <end position="77"/>
    </location>
</feature>
<dbReference type="OrthoDB" id="9810876at2"/>
<dbReference type="eggNOG" id="COG0701">
    <property type="taxonomic scope" value="Bacteria"/>
</dbReference>
<dbReference type="RefSeq" id="WP_020886873.1">
    <property type="nucleotide sequence ID" value="NZ_ATHI01000017.1"/>
</dbReference>
<dbReference type="EMBL" id="ATHI01000017">
    <property type="protein sequence ID" value="EPR34080.1"/>
    <property type="molecule type" value="Genomic_DNA"/>
</dbReference>
<keyword evidence="6 7" id="KW-0472">Membrane</keyword>
<dbReference type="Proteomes" id="UP000014975">
    <property type="component" value="Unassembled WGS sequence"/>
</dbReference>
<sequence length="316" mass="32731">MLFDSTLALFATITTAIVLEAAPFLLLGCLLSAAFEVYAPADGLERWLPRSALGQTLAGCFAGILLPTCECGVVPLVRRLLAKGVPQRTALAFLLAAPVANPVVLASTWVAFRGDLPLTIGRVVCVLIPAVIIAMVYGRLPAHKLLRGGVDLNAAVGSCSVAGCGCGHEHAERPKGFFAGLRAVLTGAGVEFLHMGAFLIAGAMAAAAIKTFMPADWLHSMAAAPVIAIGSMMLLAVLLSVCSEADAFVAASFVSFPAAARLSFVGLGPMVDLKLIPLFFAVFSRRLALALCLIPIVSVFFTALAFHALFGPGVGL</sequence>
<keyword evidence="4 7" id="KW-0812">Transmembrane</keyword>
<dbReference type="PATRIC" id="fig|1121439.3.peg.1425"/>
<evidence type="ECO:0000313" key="8">
    <source>
        <dbReference type="EMBL" id="EPR34080.1"/>
    </source>
</evidence>
<dbReference type="PANTHER" id="PTHR34184:SF4">
    <property type="entry name" value="UPF0718 PROTEIN YCGR"/>
    <property type="match status" value="1"/>
</dbReference>
<keyword evidence="9" id="KW-1185">Reference proteome</keyword>
<evidence type="ECO:0000256" key="4">
    <source>
        <dbReference type="ARBA" id="ARBA00022692"/>
    </source>
</evidence>
<evidence type="ECO:0000256" key="5">
    <source>
        <dbReference type="ARBA" id="ARBA00022989"/>
    </source>
</evidence>
<comment type="similarity">
    <text evidence="2">Belongs to the UPF0718 family.</text>
</comment>